<evidence type="ECO:0000313" key="2">
    <source>
        <dbReference type="EMBL" id="KAK6971460.1"/>
    </source>
</evidence>
<feature type="compositionally biased region" description="Pro residues" evidence="1">
    <location>
        <begin position="42"/>
        <end position="52"/>
    </location>
</feature>
<dbReference type="Proteomes" id="UP001362999">
    <property type="component" value="Unassembled WGS sequence"/>
</dbReference>
<accession>A0AAV9Z4F2</accession>
<comment type="caution">
    <text evidence="2">The sequence shown here is derived from an EMBL/GenBank/DDBJ whole genome shotgun (WGS) entry which is preliminary data.</text>
</comment>
<gene>
    <name evidence="2" type="ORF">R3P38DRAFT_2813867</name>
</gene>
<proteinExistence type="predicted"/>
<evidence type="ECO:0000256" key="1">
    <source>
        <dbReference type="SAM" id="MobiDB-lite"/>
    </source>
</evidence>
<feature type="region of interest" description="Disordered" evidence="1">
    <location>
        <begin position="1"/>
        <end position="104"/>
    </location>
</feature>
<feature type="compositionally biased region" description="Low complexity" evidence="1">
    <location>
        <begin position="94"/>
        <end position="103"/>
    </location>
</feature>
<dbReference type="EMBL" id="JAWWNJ010000212">
    <property type="protein sequence ID" value="KAK6971460.1"/>
    <property type="molecule type" value="Genomic_DNA"/>
</dbReference>
<organism evidence="2 3">
    <name type="scientific">Favolaschia claudopus</name>
    <dbReference type="NCBI Taxonomy" id="2862362"/>
    <lineage>
        <taxon>Eukaryota</taxon>
        <taxon>Fungi</taxon>
        <taxon>Dikarya</taxon>
        <taxon>Basidiomycota</taxon>
        <taxon>Agaricomycotina</taxon>
        <taxon>Agaricomycetes</taxon>
        <taxon>Agaricomycetidae</taxon>
        <taxon>Agaricales</taxon>
        <taxon>Marasmiineae</taxon>
        <taxon>Mycenaceae</taxon>
        <taxon>Favolaschia</taxon>
    </lineage>
</organism>
<protein>
    <submittedName>
        <fullName evidence="2">Uncharacterized protein</fullName>
    </submittedName>
</protein>
<name>A0AAV9Z4F2_9AGAR</name>
<feature type="compositionally biased region" description="Polar residues" evidence="1">
    <location>
        <begin position="25"/>
        <end position="34"/>
    </location>
</feature>
<sequence length="255" mass="27765">MPAGGKFAGVRGTPRFPDPLRYSLHHSSLLGNATPSRLPPLSHLPPSDPPFPSSTDSCRPCAPTASAQRNPVPYWSSGQTSSPPRALVPPSSGPPDSGSGFPRSPDHRMLCYYIVPTHREKSRVTRTFTVTPGHGDSLLCSLRILPLPRPWQLLPLQLAATTGHQWTLADAAGRCDPMTAAKHIRTGFQWKSLGVSEERWFIRKISSLWTLAILPGNWAPNSLQRVLKRGEFGATTTAWEGIGGNAEKTPPESRE</sequence>
<dbReference type="AlphaFoldDB" id="A0AAV9Z4F2"/>
<reference evidence="2 3" key="1">
    <citation type="journal article" date="2024" name="J Genomics">
        <title>Draft genome sequencing and assembly of Favolaschia claudopus CIRM-BRFM 2984 isolated from oak limbs.</title>
        <authorList>
            <person name="Navarro D."/>
            <person name="Drula E."/>
            <person name="Chaduli D."/>
            <person name="Cazenave R."/>
            <person name="Ahrendt S."/>
            <person name="Wang J."/>
            <person name="Lipzen A."/>
            <person name="Daum C."/>
            <person name="Barry K."/>
            <person name="Grigoriev I.V."/>
            <person name="Favel A."/>
            <person name="Rosso M.N."/>
            <person name="Martin F."/>
        </authorList>
    </citation>
    <scope>NUCLEOTIDE SEQUENCE [LARGE SCALE GENOMIC DNA]</scope>
    <source>
        <strain evidence="2 3">CIRM-BRFM 2984</strain>
    </source>
</reference>
<evidence type="ECO:0000313" key="3">
    <source>
        <dbReference type="Proteomes" id="UP001362999"/>
    </source>
</evidence>
<keyword evidence="3" id="KW-1185">Reference proteome</keyword>